<dbReference type="SUPFAM" id="SSF51735">
    <property type="entry name" value="NAD(P)-binding Rossmann-fold domains"/>
    <property type="match status" value="1"/>
</dbReference>
<dbReference type="PANTHER" id="PTHR43401:SF2">
    <property type="entry name" value="L-THREONINE 3-DEHYDROGENASE"/>
    <property type="match status" value="1"/>
</dbReference>
<dbReference type="SUPFAM" id="SSF50129">
    <property type="entry name" value="GroES-like"/>
    <property type="match status" value="1"/>
</dbReference>
<protein>
    <recommendedName>
        <fullName evidence="6">Alcohol dehydrogenase</fullName>
    </recommendedName>
</protein>
<dbReference type="InterPro" id="IPR013154">
    <property type="entry name" value="ADH-like_N"/>
</dbReference>
<dbReference type="InterPro" id="IPR050129">
    <property type="entry name" value="Zn_alcohol_dh"/>
</dbReference>
<dbReference type="InterPro" id="IPR036291">
    <property type="entry name" value="NAD(P)-bd_dom_sf"/>
</dbReference>
<proteinExistence type="predicted"/>
<dbReference type="InterPro" id="IPR011032">
    <property type="entry name" value="GroES-like_sf"/>
</dbReference>
<evidence type="ECO:0000313" key="5">
    <source>
        <dbReference type="Proteomes" id="UP000242699"/>
    </source>
</evidence>
<evidence type="ECO:0008006" key="6">
    <source>
        <dbReference type="Google" id="ProtNLM"/>
    </source>
</evidence>
<comment type="caution">
    <text evidence="4">The sequence shown here is derived from an EMBL/GenBank/DDBJ whole genome shotgun (WGS) entry which is preliminary data.</text>
</comment>
<organism evidence="4 5">
    <name type="scientific">Sulfobacillus benefaciens</name>
    <dbReference type="NCBI Taxonomy" id="453960"/>
    <lineage>
        <taxon>Bacteria</taxon>
        <taxon>Bacillati</taxon>
        <taxon>Bacillota</taxon>
        <taxon>Clostridia</taxon>
        <taxon>Eubacteriales</taxon>
        <taxon>Clostridiales Family XVII. Incertae Sedis</taxon>
        <taxon>Sulfobacillus</taxon>
    </lineage>
</organism>
<evidence type="ECO:0000313" key="4">
    <source>
        <dbReference type="EMBL" id="PSR25966.1"/>
    </source>
</evidence>
<evidence type="ECO:0000256" key="1">
    <source>
        <dbReference type="ARBA" id="ARBA00023002"/>
    </source>
</evidence>
<dbReference type="Gene3D" id="3.40.50.720">
    <property type="entry name" value="NAD(P)-binding Rossmann-like Domain"/>
    <property type="match status" value="1"/>
</dbReference>
<dbReference type="InterPro" id="IPR013149">
    <property type="entry name" value="ADH-like_C"/>
</dbReference>
<keyword evidence="1" id="KW-0560">Oxidoreductase</keyword>
<reference evidence="4 5" key="1">
    <citation type="journal article" date="2014" name="BMC Genomics">
        <title>Comparison of environmental and isolate Sulfobacillus genomes reveals diverse carbon, sulfur, nitrogen, and hydrogen metabolisms.</title>
        <authorList>
            <person name="Justice N.B."/>
            <person name="Norman A."/>
            <person name="Brown C.T."/>
            <person name="Singh A."/>
            <person name="Thomas B.C."/>
            <person name="Banfield J.F."/>
        </authorList>
    </citation>
    <scope>NUCLEOTIDE SEQUENCE [LARGE SCALE GENOMIC DNA]</scope>
    <source>
        <strain evidence="4">AMDSBA1</strain>
    </source>
</reference>
<dbReference type="EMBL" id="PXYT01000046">
    <property type="protein sequence ID" value="PSR25966.1"/>
    <property type="molecule type" value="Genomic_DNA"/>
</dbReference>
<dbReference type="AlphaFoldDB" id="A0A2T2WUQ7"/>
<feature type="domain" description="Alcohol dehydrogenase-like C-terminal" evidence="2">
    <location>
        <begin position="168"/>
        <end position="286"/>
    </location>
</feature>
<dbReference type="Pfam" id="PF00107">
    <property type="entry name" value="ADH_zinc_N"/>
    <property type="match status" value="1"/>
</dbReference>
<dbReference type="GO" id="GO:0016491">
    <property type="term" value="F:oxidoreductase activity"/>
    <property type="evidence" value="ECO:0007669"/>
    <property type="project" value="UniProtKB-KW"/>
</dbReference>
<sequence length="324" mass="34918">MLAAVTYQNGQTEILSRAKPDITPGFVAIRVAATGICGTDRHIVQGAYPAQFPRVLGHEVAGVVEMSESDAVTPGQAVVIDPNIACHVCDMCHRGEVHLCRHRRAIGIDMDGGFQEVVVVPEQQVYVLDSSIPLERGIFAEPLSCCLHGVDRLGLKAGSRVAIVGLGPIGMLLSSLLSAHGSNVIGVEQNMERSEIARHKGLNVCSPKDMEDQEANQFDAVVDAVGSAKVLEWALTKVRDGGSIMVFGVAHPQDIAHISPYTLYRKEITLVGAYTNPFTMSRAVDLINTNKIELVSMMTDKISLSEVPQALQRPPNGFKTFVVL</sequence>
<name>A0A2T2WUQ7_9FIRM</name>
<dbReference type="Proteomes" id="UP000242699">
    <property type="component" value="Unassembled WGS sequence"/>
</dbReference>
<evidence type="ECO:0000259" key="3">
    <source>
        <dbReference type="Pfam" id="PF08240"/>
    </source>
</evidence>
<feature type="domain" description="Alcohol dehydrogenase-like N-terminal" evidence="3">
    <location>
        <begin position="24"/>
        <end position="127"/>
    </location>
</feature>
<dbReference type="PANTHER" id="PTHR43401">
    <property type="entry name" value="L-THREONINE 3-DEHYDROGENASE"/>
    <property type="match status" value="1"/>
</dbReference>
<gene>
    <name evidence="4" type="ORF">C7B43_15515</name>
</gene>
<accession>A0A2T2WUQ7</accession>
<dbReference type="Gene3D" id="3.90.180.10">
    <property type="entry name" value="Medium-chain alcohol dehydrogenases, catalytic domain"/>
    <property type="match status" value="1"/>
</dbReference>
<evidence type="ECO:0000259" key="2">
    <source>
        <dbReference type="Pfam" id="PF00107"/>
    </source>
</evidence>
<dbReference type="Pfam" id="PF08240">
    <property type="entry name" value="ADH_N"/>
    <property type="match status" value="1"/>
</dbReference>